<dbReference type="Proteomes" id="UP000694392">
    <property type="component" value="Unplaced"/>
</dbReference>
<reference evidence="3" key="1">
    <citation type="submission" date="2025-08" db="UniProtKB">
        <authorList>
            <consortium name="Ensembl"/>
        </authorList>
    </citation>
    <scope>IDENTIFICATION</scope>
</reference>
<dbReference type="PANTHER" id="PTHR45862">
    <property type="entry name" value="PROTEIN SGT1 HOMOLOG"/>
    <property type="match status" value="1"/>
</dbReference>
<dbReference type="Gene3D" id="2.60.40.790">
    <property type="match status" value="2"/>
</dbReference>
<keyword evidence="4" id="KW-1185">Reference proteome</keyword>
<protein>
    <recommendedName>
        <fullName evidence="2">SGS domain-containing protein</fullName>
    </recommendedName>
</protein>
<organism evidence="3 4">
    <name type="scientific">Sphenodon punctatus</name>
    <name type="common">Tuatara</name>
    <name type="synonym">Hatteria punctata</name>
    <dbReference type="NCBI Taxonomy" id="8508"/>
    <lineage>
        <taxon>Eukaryota</taxon>
        <taxon>Metazoa</taxon>
        <taxon>Chordata</taxon>
        <taxon>Craniata</taxon>
        <taxon>Vertebrata</taxon>
        <taxon>Euteleostomi</taxon>
        <taxon>Lepidosauria</taxon>
        <taxon>Sphenodontia</taxon>
        <taxon>Sphenodontidae</taxon>
        <taxon>Sphenodon</taxon>
    </lineage>
</organism>
<proteinExistence type="inferred from homology"/>
<dbReference type="InterPro" id="IPR007699">
    <property type="entry name" value="SGS_dom"/>
</dbReference>
<dbReference type="Pfam" id="PF04969">
    <property type="entry name" value="CS"/>
    <property type="match status" value="1"/>
</dbReference>
<evidence type="ECO:0000259" key="2">
    <source>
        <dbReference type="PROSITE" id="PS51048"/>
    </source>
</evidence>
<accession>A0A8D0L1Q0</accession>
<dbReference type="Ensembl" id="ENSSPUT00000001193.1">
    <property type="protein sequence ID" value="ENSSPUP00000001131.1"/>
    <property type="gene ID" value="ENSSPUG00000000876.1"/>
</dbReference>
<evidence type="ECO:0000256" key="1">
    <source>
        <dbReference type="ARBA" id="ARBA00008509"/>
    </source>
</evidence>
<dbReference type="PROSITE" id="PS51048">
    <property type="entry name" value="SGS"/>
    <property type="match status" value="1"/>
</dbReference>
<dbReference type="InterPro" id="IPR011990">
    <property type="entry name" value="TPR-like_helical_dom_sf"/>
</dbReference>
<dbReference type="InterPro" id="IPR044563">
    <property type="entry name" value="Sgt1-like"/>
</dbReference>
<dbReference type="SUPFAM" id="SSF48452">
    <property type="entry name" value="TPR-like"/>
    <property type="match status" value="1"/>
</dbReference>
<dbReference type="OMA" id="NPDDMEW"/>
<dbReference type="SUPFAM" id="SSF49764">
    <property type="entry name" value="HSP20-like chaperones"/>
    <property type="match status" value="1"/>
</dbReference>
<sequence>FPDSDLDPAAAAQKLLTALEQRALYCQRAYAHVLLHNYHDAIADAKSSLELDSNNATAFLRKGIKGQKWDSVDTTFTIWINRCEETLNRSQTEVDSQQQTVLSKIKYDWYQTESHVIITIMIKNSTKDGVNVQFSERELNALQSIFKVLSIKIEIKMKKPEAIRWEMLEGQGDSPMLKQITPDPKHLYPSSSHYTRNWDQLVIEIKEEEKNEKLEGDAALNKLSKSIQMARIK</sequence>
<dbReference type="GO" id="GO:0051087">
    <property type="term" value="F:protein-folding chaperone binding"/>
    <property type="evidence" value="ECO:0007669"/>
    <property type="project" value="InterPro"/>
</dbReference>
<evidence type="ECO:0000313" key="3">
    <source>
        <dbReference type="Ensembl" id="ENSSPUP00000001131.1"/>
    </source>
</evidence>
<dbReference type="InterPro" id="IPR007052">
    <property type="entry name" value="CS_dom"/>
</dbReference>
<dbReference type="Gene3D" id="1.25.40.10">
    <property type="entry name" value="Tetratricopeptide repeat domain"/>
    <property type="match status" value="1"/>
</dbReference>
<reference evidence="3" key="2">
    <citation type="submission" date="2025-09" db="UniProtKB">
        <authorList>
            <consortium name="Ensembl"/>
        </authorList>
    </citation>
    <scope>IDENTIFICATION</scope>
</reference>
<comment type="similarity">
    <text evidence="1">Belongs to the SGT1 family.</text>
</comment>
<dbReference type="InterPro" id="IPR008978">
    <property type="entry name" value="HSP20-like_chaperone"/>
</dbReference>
<name>A0A8D0L1Q0_SPHPU</name>
<evidence type="ECO:0000313" key="4">
    <source>
        <dbReference type="Proteomes" id="UP000694392"/>
    </source>
</evidence>
<dbReference type="GeneTree" id="ENSGT00390000013700"/>
<feature type="domain" description="SGS" evidence="2">
    <location>
        <begin position="187"/>
        <end position="233"/>
    </location>
</feature>
<dbReference type="AlphaFoldDB" id="A0A8D0L1Q0"/>